<dbReference type="Proteomes" id="UP000279259">
    <property type="component" value="Unassembled WGS sequence"/>
</dbReference>
<feature type="region of interest" description="Disordered" evidence="1">
    <location>
        <begin position="16"/>
        <end position="35"/>
    </location>
</feature>
<gene>
    <name evidence="2" type="ORF">EHS25_000537</name>
</gene>
<accession>A0A427YWN7</accession>
<evidence type="ECO:0000313" key="2">
    <source>
        <dbReference type="EMBL" id="RSH95445.1"/>
    </source>
</evidence>
<dbReference type="AlphaFoldDB" id="A0A427YWN7"/>
<evidence type="ECO:0000313" key="3">
    <source>
        <dbReference type="Proteomes" id="UP000279259"/>
    </source>
</evidence>
<keyword evidence="3" id="KW-1185">Reference proteome</keyword>
<proteinExistence type="predicted"/>
<organism evidence="2 3">
    <name type="scientific">Saitozyma podzolica</name>
    <dbReference type="NCBI Taxonomy" id="1890683"/>
    <lineage>
        <taxon>Eukaryota</taxon>
        <taxon>Fungi</taxon>
        <taxon>Dikarya</taxon>
        <taxon>Basidiomycota</taxon>
        <taxon>Agaricomycotina</taxon>
        <taxon>Tremellomycetes</taxon>
        <taxon>Tremellales</taxon>
        <taxon>Trimorphomycetaceae</taxon>
        <taxon>Saitozyma</taxon>
    </lineage>
</organism>
<name>A0A427YWN7_9TREE</name>
<comment type="caution">
    <text evidence="2">The sequence shown here is derived from an EMBL/GenBank/DDBJ whole genome shotgun (WGS) entry which is preliminary data.</text>
</comment>
<feature type="compositionally biased region" description="Pro residues" evidence="1">
    <location>
        <begin position="140"/>
        <end position="163"/>
    </location>
</feature>
<protein>
    <submittedName>
        <fullName evidence="2">Uncharacterized protein</fullName>
    </submittedName>
</protein>
<dbReference type="EMBL" id="RSCD01000001">
    <property type="protein sequence ID" value="RSH95445.1"/>
    <property type="molecule type" value="Genomic_DNA"/>
</dbReference>
<feature type="region of interest" description="Disordered" evidence="1">
    <location>
        <begin position="138"/>
        <end position="216"/>
    </location>
</feature>
<evidence type="ECO:0000256" key="1">
    <source>
        <dbReference type="SAM" id="MobiDB-lite"/>
    </source>
</evidence>
<reference evidence="2 3" key="1">
    <citation type="submission" date="2018-11" db="EMBL/GenBank/DDBJ databases">
        <title>Genome sequence of Saitozyma podzolica DSM 27192.</title>
        <authorList>
            <person name="Aliyu H."/>
            <person name="Gorte O."/>
            <person name="Ochsenreither K."/>
        </authorList>
    </citation>
    <scope>NUCLEOTIDE SEQUENCE [LARGE SCALE GENOMIC DNA]</scope>
    <source>
        <strain evidence="2 3">DSM 27192</strain>
    </source>
</reference>
<feature type="compositionally biased region" description="Pro residues" evidence="1">
    <location>
        <begin position="183"/>
        <end position="200"/>
    </location>
</feature>
<sequence length="216" mass="23129">MTNVCVAVFRGFRSQPSRSSRAKTREKPTPPSTIAPNSNFSSSFTSFHTDTWHLLQLLPGRRKIAPFLVVLDGNTEQDDVLRLRGGAGKASRPALLVRNLSTQLLIGDPLQSKFPKKSEASLVKKGQLTLAKFFSKKEPSPAPAAAPAAAPPLPTPSSSPPLPRLTSPLTTSSSTTTMTTPPRASPLRPPPSVSPPPRPSRPLQATPFPHHAQLEA</sequence>
<feature type="compositionally biased region" description="Low complexity" evidence="1">
    <location>
        <begin position="164"/>
        <end position="182"/>
    </location>
</feature>